<feature type="region of interest" description="Disordered" evidence="14">
    <location>
        <begin position="1"/>
        <end position="112"/>
    </location>
</feature>
<dbReference type="SMART" id="SM00490">
    <property type="entry name" value="HELICc"/>
    <property type="match status" value="1"/>
</dbReference>
<feature type="compositionally biased region" description="Basic and acidic residues" evidence="14">
    <location>
        <begin position="85"/>
        <end position="106"/>
    </location>
</feature>
<comment type="similarity">
    <text evidence="2">Belongs to the DEAD box helicase family. DDX5/DBP2 subfamily.</text>
</comment>
<protein>
    <recommendedName>
        <fullName evidence="3">RNA helicase</fullName>
        <ecNumber evidence="3">3.6.4.13</ecNumber>
    </recommendedName>
</protein>
<dbReference type="GO" id="GO:0003724">
    <property type="term" value="F:RNA helicase activity"/>
    <property type="evidence" value="ECO:0000318"/>
    <property type="project" value="GO_Central"/>
</dbReference>
<dbReference type="GO" id="GO:0016787">
    <property type="term" value="F:hydrolase activity"/>
    <property type="evidence" value="ECO:0007669"/>
    <property type="project" value="UniProtKB-KW"/>
</dbReference>
<dbReference type="GO" id="GO:0003729">
    <property type="term" value="F:mRNA binding"/>
    <property type="evidence" value="ECO:0000318"/>
    <property type="project" value="GO_Central"/>
</dbReference>
<organism evidence="17 18">
    <name type="scientific">Spinacia oleracea</name>
    <name type="common">Spinach</name>
    <dbReference type="NCBI Taxonomy" id="3562"/>
    <lineage>
        <taxon>Eukaryota</taxon>
        <taxon>Viridiplantae</taxon>
        <taxon>Streptophyta</taxon>
        <taxon>Embryophyta</taxon>
        <taxon>Tracheophyta</taxon>
        <taxon>Spermatophyta</taxon>
        <taxon>Magnoliopsida</taxon>
        <taxon>eudicotyledons</taxon>
        <taxon>Gunneridae</taxon>
        <taxon>Pentapetalae</taxon>
        <taxon>Caryophyllales</taxon>
        <taxon>Chenopodiaceae</taxon>
        <taxon>Chenopodioideae</taxon>
        <taxon>Anserineae</taxon>
        <taxon>Spinacia</taxon>
    </lineage>
</organism>
<dbReference type="FunFam" id="3.40.50.300:FF:000008">
    <property type="entry name" value="ATP-dependent RNA helicase RhlB"/>
    <property type="match status" value="1"/>
</dbReference>
<comment type="function">
    <text evidence="12">ATP-dependent RNA helicase required for 60S ribosomal subunit synthesis. Involved in efficient pre-rRNA processing, predominantly at site A3, which is necessary for the normal formation of 25S and 5.8S rRNAs.</text>
</comment>
<evidence type="ECO:0000256" key="7">
    <source>
        <dbReference type="ARBA" id="ARBA00022801"/>
    </source>
</evidence>
<dbReference type="InterPro" id="IPR044742">
    <property type="entry name" value="DEAD/DEAH_RhlB"/>
</dbReference>
<dbReference type="InterPro" id="IPR011545">
    <property type="entry name" value="DEAD/DEAH_box_helicase_dom"/>
</dbReference>
<name>A0A9R0JYV5_SPIOL</name>
<evidence type="ECO:0000259" key="15">
    <source>
        <dbReference type="PROSITE" id="PS51192"/>
    </source>
</evidence>
<dbReference type="CDD" id="cd18787">
    <property type="entry name" value="SF2_C_DEAD"/>
    <property type="match status" value="1"/>
</dbReference>
<proteinExistence type="inferred from homology"/>
<evidence type="ECO:0000256" key="2">
    <source>
        <dbReference type="ARBA" id="ARBA00009334"/>
    </source>
</evidence>
<evidence type="ECO:0000313" key="17">
    <source>
        <dbReference type="Proteomes" id="UP000813463"/>
    </source>
</evidence>
<sequence length="544" mass="59929">MGRKIKDVTSSGGEEDRKIKRKRKLEEEEAQINGEVEETPDVSASKKLEKKKKKKDKKNGKEEGATQLGSEQELKNGAELSEGVGEEKKKKKKESDGDKGGEEKKSYGGVVVSGKNSGDSKYAPLNSFADSKLPDNVLECCKGFDKPSPIQAHAWPFLLDNRDFIGIAQTGSGKTLAFGIPAIMHVLGKRKGDNSRRVNPICLFLSPTRELAQQIADVLCDAGKSCGVKSACFYGGTSKGPQLSALRSGIDLVIATPGRLKDLIEMGKCHLQDVSFVVLDEADRMLDMGFEQDVRSILSQTNSDRQMVMFSATWPMEVHQLANEFMDPNPIKVVVGSEDLAANHDVMQIVEVLEENTRDRRLVALLDKYHEAQRNRVIVFVLYQKEGDRVERMLQGRGLNVVAIHAGKPQSTRTKSLAMFKTGTCPLLIATDVAARGLDIPDVEVVINYSFPLTTEDYVHRIGRTGRAGKKGVAHTFFTKENKGLAGELVNVLREANQIIPPDLVKFGTHVKKKESKLYGAHFREITADAPKSTKITFADSDDE</sequence>
<evidence type="ECO:0000313" key="18">
    <source>
        <dbReference type="RefSeq" id="XP_021851618.1"/>
    </source>
</evidence>
<dbReference type="PROSITE" id="PS51194">
    <property type="entry name" value="HELICASE_CTER"/>
    <property type="match status" value="1"/>
</dbReference>
<dbReference type="SMART" id="SM00487">
    <property type="entry name" value="DEXDc"/>
    <property type="match status" value="1"/>
</dbReference>
<feature type="compositionally biased region" description="Acidic residues" evidence="14">
    <location>
        <begin position="27"/>
        <end position="40"/>
    </location>
</feature>
<keyword evidence="7 13" id="KW-0378">Hydrolase</keyword>
<evidence type="ECO:0000256" key="4">
    <source>
        <dbReference type="ARBA" id="ARBA00022517"/>
    </source>
</evidence>
<feature type="domain" description="Helicase C-terminal" evidence="16">
    <location>
        <begin position="361"/>
        <end position="508"/>
    </location>
</feature>
<evidence type="ECO:0000259" key="16">
    <source>
        <dbReference type="PROSITE" id="PS51194"/>
    </source>
</evidence>
<dbReference type="EC" id="3.6.4.13" evidence="3"/>
<evidence type="ECO:0000256" key="6">
    <source>
        <dbReference type="ARBA" id="ARBA00022741"/>
    </source>
</evidence>
<comment type="subcellular location">
    <subcellularLocation>
        <location evidence="1">Nucleus</location>
        <location evidence="1">Nucleolus</location>
    </subcellularLocation>
</comment>
<dbReference type="PROSITE" id="PS00039">
    <property type="entry name" value="DEAD_ATP_HELICASE"/>
    <property type="match status" value="1"/>
</dbReference>
<evidence type="ECO:0000256" key="12">
    <source>
        <dbReference type="ARBA" id="ARBA00037449"/>
    </source>
</evidence>
<evidence type="ECO:0000256" key="1">
    <source>
        <dbReference type="ARBA" id="ARBA00004604"/>
    </source>
</evidence>
<evidence type="ECO:0000256" key="3">
    <source>
        <dbReference type="ARBA" id="ARBA00012552"/>
    </source>
</evidence>
<dbReference type="InterPro" id="IPR027417">
    <property type="entry name" value="P-loop_NTPase"/>
</dbReference>
<keyword evidence="6 13" id="KW-0547">Nucleotide-binding</keyword>
<dbReference type="InterPro" id="IPR014001">
    <property type="entry name" value="Helicase_ATP-bd"/>
</dbReference>
<dbReference type="AlphaFoldDB" id="A0A9R0JYV5"/>
<keyword evidence="17" id="KW-1185">Reference proteome</keyword>
<dbReference type="PROSITE" id="PS51192">
    <property type="entry name" value="HELICASE_ATP_BIND_1"/>
    <property type="match status" value="1"/>
</dbReference>
<keyword evidence="9 13" id="KW-0067">ATP-binding</keyword>
<dbReference type="RefSeq" id="XP_021851618.1">
    <property type="nucleotide sequence ID" value="XM_021995926.2"/>
</dbReference>
<feature type="compositionally biased region" description="Basic residues" evidence="14">
    <location>
        <begin position="48"/>
        <end position="58"/>
    </location>
</feature>
<evidence type="ECO:0000256" key="13">
    <source>
        <dbReference type="RuleBase" id="RU000492"/>
    </source>
</evidence>
<dbReference type="Pfam" id="PF00271">
    <property type="entry name" value="Helicase_C"/>
    <property type="match status" value="1"/>
</dbReference>
<dbReference type="GO" id="GO:0005730">
    <property type="term" value="C:nucleolus"/>
    <property type="evidence" value="ECO:0000318"/>
    <property type="project" value="GO_Central"/>
</dbReference>
<dbReference type="CDD" id="cd00268">
    <property type="entry name" value="DEADc"/>
    <property type="match status" value="1"/>
</dbReference>
<dbReference type="PANTHER" id="PTHR47958">
    <property type="entry name" value="ATP-DEPENDENT RNA HELICASE DBP3"/>
    <property type="match status" value="1"/>
</dbReference>
<dbReference type="KEGG" id="soe:110791175"/>
<evidence type="ECO:0000256" key="10">
    <source>
        <dbReference type="ARBA" id="ARBA00022884"/>
    </source>
</evidence>
<dbReference type="GO" id="GO:0006364">
    <property type="term" value="P:rRNA processing"/>
    <property type="evidence" value="ECO:0000318"/>
    <property type="project" value="GO_Central"/>
</dbReference>
<keyword evidence="10" id="KW-0694">RNA-binding</keyword>
<feature type="domain" description="Helicase ATP-binding" evidence="15">
    <location>
        <begin position="155"/>
        <end position="332"/>
    </location>
</feature>
<evidence type="ECO:0000256" key="14">
    <source>
        <dbReference type="SAM" id="MobiDB-lite"/>
    </source>
</evidence>
<dbReference type="Pfam" id="PF00270">
    <property type="entry name" value="DEAD"/>
    <property type="match status" value="1"/>
</dbReference>
<keyword evidence="4" id="KW-0690">Ribosome biogenesis</keyword>
<dbReference type="GO" id="GO:0005524">
    <property type="term" value="F:ATP binding"/>
    <property type="evidence" value="ECO:0007669"/>
    <property type="project" value="UniProtKB-KW"/>
</dbReference>
<keyword evidence="5" id="KW-0698">rRNA processing</keyword>
<keyword evidence="8 13" id="KW-0347">Helicase</keyword>
<keyword evidence="11" id="KW-0539">Nucleus</keyword>
<dbReference type="InterPro" id="IPR000629">
    <property type="entry name" value="RNA-helicase_DEAD-box_CS"/>
</dbReference>
<dbReference type="OrthoDB" id="196131at2759"/>
<accession>A0A9R0JYV5</accession>
<gene>
    <name evidence="18" type="primary">LOC110791175</name>
</gene>
<dbReference type="SUPFAM" id="SSF52540">
    <property type="entry name" value="P-loop containing nucleoside triphosphate hydrolases"/>
    <property type="match status" value="1"/>
</dbReference>
<evidence type="ECO:0000256" key="11">
    <source>
        <dbReference type="ARBA" id="ARBA00023242"/>
    </source>
</evidence>
<dbReference type="InterPro" id="IPR001650">
    <property type="entry name" value="Helicase_C-like"/>
</dbReference>
<evidence type="ECO:0000256" key="9">
    <source>
        <dbReference type="ARBA" id="ARBA00022840"/>
    </source>
</evidence>
<dbReference type="Proteomes" id="UP000813463">
    <property type="component" value="Chromosome 6"/>
</dbReference>
<reference evidence="18" key="2">
    <citation type="submission" date="2025-08" db="UniProtKB">
        <authorList>
            <consortium name="RefSeq"/>
        </authorList>
    </citation>
    <scope>IDENTIFICATION</scope>
    <source>
        <tissue evidence="18">Leaf</tissue>
    </source>
</reference>
<evidence type="ECO:0000256" key="8">
    <source>
        <dbReference type="ARBA" id="ARBA00022806"/>
    </source>
</evidence>
<dbReference type="GeneID" id="110791175"/>
<reference evidence="17" key="1">
    <citation type="journal article" date="2021" name="Nat. Commun.">
        <title>Genomic analyses provide insights into spinach domestication and the genetic basis of agronomic traits.</title>
        <authorList>
            <person name="Cai X."/>
            <person name="Sun X."/>
            <person name="Xu C."/>
            <person name="Sun H."/>
            <person name="Wang X."/>
            <person name="Ge C."/>
            <person name="Zhang Z."/>
            <person name="Wang Q."/>
            <person name="Fei Z."/>
            <person name="Jiao C."/>
            <person name="Wang Q."/>
        </authorList>
    </citation>
    <scope>NUCLEOTIDE SEQUENCE [LARGE SCALE GENOMIC DNA]</scope>
    <source>
        <strain evidence="17">cv. Varoflay</strain>
    </source>
</reference>
<dbReference type="Gene3D" id="3.40.50.300">
    <property type="entry name" value="P-loop containing nucleotide triphosphate hydrolases"/>
    <property type="match status" value="2"/>
</dbReference>
<evidence type="ECO:0000256" key="5">
    <source>
        <dbReference type="ARBA" id="ARBA00022552"/>
    </source>
</evidence>